<evidence type="ECO:0000313" key="2">
    <source>
        <dbReference type="EMBL" id="KAK8873649.1"/>
    </source>
</evidence>
<accession>A0ABR2J788</accession>
<feature type="region of interest" description="Disordered" evidence="1">
    <location>
        <begin position="1"/>
        <end position="79"/>
    </location>
</feature>
<dbReference type="Proteomes" id="UP001390339">
    <property type="component" value="Unassembled WGS sequence"/>
</dbReference>
<comment type="caution">
    <text evidence="2">The sequence shown here is derived from an EMBL/GenBank/DDBJ whole genome shotgun (WGS) entry which is preliminary data.</text>
</comment>
<name>A0ABR2J788_9PEZI</name>
<feature type="compositionally biased region" description="Low complexity" evidence="1">
    <location>
        <begin position="1"/>
        <end position="17"/>
    </location>
</feature>
<evidence type="ECO:0000256" key="1">
    <source>
        <dbReference type="SAM" id="MobiDB-lite"/>
    </source>
</evidence>
<protein>
    <submittedName>
        <fullName evidence="2">Uncharacterized protein</fullName>
    </submittedName>
</protein>
<reference evidence="2 3" key="1">
    <citation type="journal article" date="2024" name="IMA Fungus">
        <title>Apiospora arundinis, a panoply of carbohydrate-active enzymes and secondary metabolites.</title>
        <authorList>
            <person name="Sorensen T."/>
            <person name="Petersen C."/>
            <person name="Muurmann A.T."/>
            <person name="Christiansen J.V."/>
            <person name="Brundto M.L."/>
            <person name="Overgaard C.K."/>
            <person name="Boysen A.T."/>
            <person name="Wollenberg R.D."/>
            <person name="Larsen T.O."/>
            <person name="Sorensen J.L."/>
            <person name="Nielsen K.L."/>
            <person name="Sondergaard T.E."/>
        </authorList>
    </citation>
    <scope>NUCLEOTIDE SEQUENCE [LARGE SCALE GENOMIC DNA]</scope>
    <source>
        <strain evidence="2 3">AAU 773</strain>
    </source>
</reference>
<evidence type="ECO:0000313" key="3">
    <source>
        <dbReference type="Proteomes" id="UP001390339"/>
    </source>
</evidence>
<gene>
    <name evidence="2" type="ORF">PGQ11_004163</name>
</gene>
<sequence>MATTITTTLTISTSTAAPPSPSPPPTKGALRRPATTTPTPSSPASSTATAATKKSASFSPDLARDLQTGEIVPPQSTTGAEYRAWFRQRRKVEQRRQSVREQVERDFDVAMKRLVFAVAEPY</sequence>
<feature type="compositionally biased region" description="Low complexity" evidence="1">
    <location>
        <begin position="33"/>
        <end position="57"/>
    </location>
</feature>
<organism evidence="2 3">
    <name type="scientific">Apiospora arundinis</name>
    <dbReference type="NCBI Taxonomy" id="335852"/>
    <lineage>
        <taxon>Eukaryota</taxon>
        <taxon>Fungi</taxon>
        <taxon>Dikarya</taxon>
        <taxon>Ascomycota</taxon>
        <taxon>Pezizomycotina</taxon>
        <taxon>Sordariomycetes</taxon>
        <taxon>Xylariomycetidae</taxon>
        <taxon>Amphisphaeriales</taxon>
        <taxon>Apiosporaceae</taxon>
        <taxon>Apiospora</taxon>
    </lineage>
</organism>
<dbReference type="EMBL" id="JAPCWZ010000003">
    <property type="protein sequence ID" value="KAK8873649.1"/>
    <property type="molecule type" value="Genomic_DNA"/>
</dbReference>
<keyword evidence="3" id="KW-1185">Reference proteome</keyword>
<proteinExistence type="predicted"/>